<comment type="similarity">
    <text evidence="2 8">Belongs to the 4-toluene sulfonate uptake permease (TSUP) (TC 2.A.102) family.</text>
</comment>
<feature type="transmembrane region" description="Helical" evidence="8">
    <location>
        <begin position="136"/>
        <end position="157"/>
    </location>
</feature>
<keyword evidence="4 8" id="KW-1003">Cell membrane</keyword>
<dbReference type="Proteomes" id="UP000320948">
    <property type="component" value="Unassembled WGS sequence"/>
</dbReference>
<evidence type="ECO:0000256" key="5">
    <source>
        <dbReference type="ARBA" id="ARBA00022692"/>
    </source>
</evidence>
<evidence type="ECO:0000256" key="2">
    <source>
        <dbReference type="ARBA" id="ARBA00009142"/>
    </source>
</evidence>
<dbReference type="PANTHER" id="PTHR30269">
    <property type="entry name" value="TRANSMEMBRANE PROTEIN YFCA"/>
    <property type="match status" value="1"/>
</dbReference>
<evidence type="ECO:0000313" key="10">
    <source>
        <dbReference type="Proteomes" id="UP000320948"/>
    </source>
</evidence>
<evidence type="ECO:0000313" key="9">
    <source>
        <dbReference type="EMBL" id="TKW61637.1"/>
    </source>
</evidence>
<comment type="caution">
    <text evidence="9">The sequence shown here is derived from an EMBL/GenBank/DDBJ whole genome shotgun (WGS) entry which is preliminary data.</text>
</comment>
<feature type="transmembrane region" description="Helical" evidence="8">
    <location>
        <begin position="6"/>
        <end position="25"/>
    </location>
</feature>
<comment type="subcellular location">
    <subcellularLocation>
        <location evidence="1 8">Cell membrane</location>
        <topology evidence="1 8">Multi-pass membrane protein</topology>
    </subcellularLocation>
</comment>
<evidence type="ECO:0000256" key="3">
    <source>
        <dbReference type="ARBA" id="ARBA00022448"/>
    </source>
</evidence>
<feature type="transmembrane region" description="Helical" evidence="8">
    <location>
        <begin position="233"/>
        <end position="250"/>
    </location>
</feature>
<keyword evidence="7 8" id="KW-0472">Membrane</keyword>
<feature type="transmembrane region" description="Helical" evidence="8">
    <location>
        <begin position="74"/>
        <end position="93"/>
    </location>
</feature>
<dbReference type="Pfam" id="PF01925">
    <property type="entry name" value="TauE"/>
    <property type="match status" value="1"/>
</dbReference>
<sequence length="253" mass="26755">MDTTVLLSHWWLVPTTFFTAIITAVSGAGGGVLLLGLMGLVLPGTAVIPLHGAVMFLQNGLRGALLVKYVDWRFVGIAGVGSLLGAFLAGPVAVNLNDNAMQLLLGLGLLYLIWAPKPKKSLSIPFLNRLSTDARTAILAVMISMVTILIGAAGVLFSAIRRRGGLAKEAVLADQSYIMLCQHILKMLVFGLAGFAFGPYLPLIIPMICMGLLGTFVGVVLMKKITSDIFDTIFKAVVTVLAVAMLAKAANLF</sequence>
<reference evidence="9 10" key="1">
    <citation type="journal article" date="2017" name="Nat. Commun.">
        <title>In situ click chemistry generation of cyclooxygenase-2 inhibitors.</title>
        <authorList>
            <person name="Bhardwaj A."/>
            <person name="Kaur J."/>
            <person name="Wuest M."/>
            <person name="Wuest F."/>
        </authorList>
    </citation>
    <scope>NUCLEOTIDE SEQUENCE [LARGE SCALE GENOMIC DNA]</scope>
    <source>
        <strain evidence="9">S2_018_000_R2_106</strain>
    </source>
</reference>
<dbReference type="EMBL" id="VAFM01000001">
    <property type="protein sequence ID" value="TKW61637.1"/>
    <property type="molecule type" value="Genomic_DNA"/>
</dbReference>
<evidence type="ECO:0000256" key="8">
    <source>
        <dbReference type="RuleBase" id="RU363041"/>
    </source>
</evidence>
<feature type="transmembrane region" description="Helical" evidence="8">
    <location>
        <begin position="32"/>
        <end position="54"/>
    </location>
</feature>
<keyword evidence="5 8" id="KW-0812">Transmembrane</keyword>
<dbReference type="PANTHER" id="PTHR30269:SF23">
    <property type="entry name" value="MEMBRANE TRANSPORTER PROTEIN YDHB-RELATED"/>
    <property type="match status" value="1"/>
</dbReference>
<name>A0A6N4RD38_BLAVI</name>
<gene>
    <name evidence="9" type="ORF">DI628_03145</name>
</gene>
<dbReference type="InterPro" id="IPR052017">
    <property type="entry name" value="TSUP"/>
</dbReference>
<keyword evidence="6 8" id="KW-1133">Transmembrane helix</keyword>
<evidence type="ECO:0000256" key="7">
    <source>
        <dbReference type="ARBA" id="ARBA00023136"/>
    </source>
</evidence>
<proteinExistence type="inferred from homology"/>
<evidence type="ECO:0000256" key="1">
    <source>
        <dbReference type="ARBA" id="ARBA00004651"/>
    </source>
</evidence>
<accession>A0A6N4RD38</accession>
<evidence type="ECO:0000256" key="4">
    <source>
        <dbReference type="ARBA" id="ARBA00022475"/>
    </source>
</evidence>
<protein>
    <recommendedName>
        <fullName evidence="8">Probable membrane transporter protein</fullName>
    </recommendedName>
</protein>
<dbReference type="AlphaFoldDB" id="A0A6N4RD38"/>
<dbReference type="GO" id="GO:0005886">
    <property type="term" value="C:plasma membrane"/>
    <property type="evidence" value="ECO:0007669"/>
    <property type="project" value="UniProtKB-SubCell"/>
</dbReference>
<dbReference type="InterPro" id="IPR002781">
    <property type="entry name" value="TM_pro_TauE-like"/>
</dbReference>
<keyword evidence="3" id="KW-0813">Transport</keyword>
<evidence type="ECO:0000256" key="6">
    <source>
        <dbReference type="ARBA" id="ARBA00022989"/>
    </source>
</evidence>
<organism evidence="9 10">
    <name type="scientific">Blastochloris viridis</name>
    <name type="common">Rhodopseudomonas viridis</name>
    <dbReference type="NCBI Taxonomy" id="1079"/>
    <lineage>
        <taxon>Bacteria</taxon>
        <taxon>Pseudomonadati</taxon>
        <taxon>Pseudomonadota</taxon>
        <taxon>Alphaproteobacteria</taxon>
        <taxon>Hyphomicrobiales</taxon>
        <taxon>Blastochloridaceae</taxon>
        <taxon>Blastochloris</taxon>
    </lineage>
</organism>